<protein>
    <recommendedName>
        <fullName evidence="4">Carboxypeptidase regulatory-like domain-containing protein</fullName>
    </recommendedName>
</protein>
<dbReference type="EMBL" id="CP036316">
    <property type="protein sequence ID" value="QDT64499.1"/>
    <property type="molecule type" value="Genomic_DNA"/>
</dbReference>
<sequence>MLSIFITGCWSSEDQWTKNRPPVYKTSGVVLMDGEPLTEAIVVFKPENGENWGTGLTDAGGNFRLTTFEDFDGVIADNFTVTIEKSEWVPVQAQTVDPTGGLDPEPGGNGQVKKNLLSPKKYTDFETSGFTAVVTPDGPNQFEFLLDSSEE</sequence>
<proteinExistence type="predicted"/>
<evidence type="ECO:0000313" key="2">
    <source>
        <dbReference type="EMBL" id="QDT64499.1"/>
    </source>
</evidence>
<gene>
    <name evidence="2" type="ORF">V22_17330</name>
</gene>
<evidence type="ECO:0008006" key="4">
    <source>
        <dbReference type="Google" id="ProtNLM"/>
    </source>
</evidence>
<dbReference type="Proteomes" id="UP000319976">
    <property type="component" value="Chromosome"/>
</dbReference>
<dbReference type="AlphaFoldDB" id="A0A517T7Z8"/>
<reference evidence="2 3" key="1">
    <citation type="submission" date="2019-02" db="EMBL/GenBank/DDBJ databases">
        <title>Deep-cultivation of Planctomycetes and their phenomic and genomic characterization uncovers novel biology.</title>
        <authorList>
            <person name="Wiegand S."/>
            <person name="Jogler M."/>
            <person name="Boedeker C."/>
            <person name="Pinto D."/>
            <person name="Vollmers J."/>
            <person name="Rivas-Marin E."/>
            <person name="Kohn T."/>
            <person name="Peeters S.H."/>
            <person name="Heuer A."/>
            <person name="Rast P."/>
            <person name="Oberbeckmann S."/>
            <person name="Bunk B."/>
            <person name="Jeske O."/>
            <person name="Meyerdierks A."/>
            <person name="Storesund J.E."/>
            <person name="Kallscheuer N."/>
            <person name="Luecker S."/>
            <person name="Lage O.M."/>
            <person name="Pohl T."/>
            <person name="Merkel B.J."/>
            <person name="Hornburger P."/>
            <person name="Mueller R.-W."/>
            <person name="Bruemmer F."/>
            <person name="Labrenz M."/>
            <person name="Spormann A.M."/>
            <person name="Op den Camp H."/>
            <person name="Overmann J."/>
            <person name="Amann R."/>
            <person name="Jetten M.S.M."/>
            <person name="Mascher T."/>
            <person name="Medema M.H."/>
            <person name="Devos D.P."/>
            <person name="Kaster A.-K."/>
            <person name="Ovreas L."/>
            <person name="Rohde M."/>
            <person name="Galperin M.Y."/>
            <person name="Jogler C."/>
        </authorList>
    </citation>
    <scope>NUCLEOTIDE SEQUENCE [LARGE SCALE GENOMIC DNA]</scope>
    <source>
        <strain evidence="2 3">V22</strain>
    </source>
</reference>
<evidence type="ECO:0000256" key="1">
    <source>
        <dbReference type="SAM" id="MobiDB-lite"/>
    </source>
</evidence>
<keyword evidence="3" id="KW-1185">Reference proteome</keyword>
<organism evidence="2 3">
    <name type="scientific">Calycomorphotria hydatis</name>
    <dbReference type="NCBI Taxonomy" id="2528027"/>
    <lineage>
        <taxon>Bacteria</taxon>
        <taxon>Pseudomonadati</taxon>
        <taxon>Planctomycetota</taxon>
        <taxon>Planctomycetia</taxon>
        <taxon>Planctomycetales</taxon>
        <taxon>Planctomycetaceae</taxon>
        <taxon>Calycomorphotria</taxon>
    </lineage>
</organism>
<name>A0A517T7Z8_9PLAN</name>
<feature type="region of interest" description="Disordered" evidence="1">
    <location>
        <begin position="95"/>
        <end position="115"/>
    </location>
</feature>
<dbReference type="KEGG" id="chya:V22_17330"/>
<accession>A0A517T7Z8</accession>
<evidence type="ECO:0000313" key="3">
    <source>
        <dbReference type="Proteomes" id="UP000319976"/>
    </source>
</evidence>